<gene>
    <name evidence="1" type="ORF">Agabi119p4_9071</name>
</gene>
<name>A0A8H7C5C1_AGABI</name>
<evidence type="ECO:0000313" key="2">
    <source>
        <dbReference type="Proteomes" id="UP000629468"/>
    </source>
</evidence>
<dbReference type="AlphaFoldDB" id="A0A8H7C5C1"/>
<dbReference type="Proteomes" id="UP000629468">
    <property type="component" value="Unassembled WGS sequence"/>
</dbReference>
<evidence type="ECO:0000313" key="1">
    <source>
        <dbReference type="EMBL" id="KAF7762478.1"/>
    </source>
</evidence>
<protein>
    <submittedName>
        <fullName evidence="1">Uncharacterized protein</fullName>
    </submittedName>
</protein>
<reference evidence="1 2" key="1">
    <citation type="journal article" name="Sci. Rep.">
        <title>Telomere-to-telomere assembled and centromere annotated genomes of the two main subspecies of the button mushroom Agaricus bisporus reveal especially polymorphic chromosome ends.</title>
        <authorList>
            <person name="Sonnenberg A.S.M."/>
            <person name="Sedaghat-Telgerd N."/>
            <person name="Lavrijssen B."/>
            <person name="Ohm R.A."/>
            <person name="Hendrickx P.M."/>
            <person name="Scholtmeijer K."/>
            <person name="Baars J.J.P."/>
            <person name="van Peer A."/>
        </authorList>
    </citation>
    <scope>NUCLEOTIDE SEQUENCE [LARGE SCALE GENOMIC DNA]</scope>
    <source>
        <strain evidence="1 2">H119_p4</strain>
    </source>
</reference>
<comment type="caution">
    <text evidence="1">The sequence shown here is derived from an EMBL/GenBank/DDBJ whole genome shotgun (WGS) entry which is preliminary data.</text>
</comment>
<dbReference type="EMBL" id="JABXXO010000012">
    <property type="protein sequence ID" value="KAF7762478.1"/>
    <property type="molecule type" value="Genomic_DNA"/>
</dbReference>
<dbReference type="Gene3D" id="3.80.10.10">
    <property type="entry name" value="Ribonuclease Inhibitor"/>
    <property type="match status" value="1"/>
</dbReference>
<organism evidence="1 2">
    <name type="scientific">Agaricus bisporus var. burnettii</name>
    <dbReference type="NCBI Taxonomy" id="192524"/>
    <lineage>
        <taxon>Eukaryota</taxon>
        <taxon>Fungi</taxon>
        <taxon>Dikarya</taxon>
        <taxon>Basidiomycota</taxon>
        <taxon>Agaricomycotina</taxon>
        <taxon>Agaricomycetes</taxon>
        <taxon>Agaricomycetidae</taxon>
        <taxon>Agaricales</taxon>
        <taxon>Agaricineae</taxon>
        <taxon>Agaricaceae</taxon>
        <taxon>Agaricus</taxon>
    </lineage>
</organism>
<proteinExistence type="predicted"/>
<sequence length="292" mass="32778">MILGASIIDVFENFQNLVDLEIDLRLLPLLNAKTSTVTPSPFLQTVSITGNSPEIGEFLAGDIKSSSLQSLIIVMCEPPNLAWKMACDKIATNFPQLHSLSFRRAYRSPFRQMLPQDLSSLTSRPTMRSLELSGISHCFTEANICEYLSSWPDLRTLSIINDYTIHFSASLLIHLSRADYLHTIKLPLDMTFLQDELLDDAAPLAPSRITELTITNLASSPPSLEGKIKVAKNLLTLFPSLERIITHSASSPHKMYVADLEELLRSFRSAVMTYLQKNETKRRLRANKKSAR</sequence>
<dbReference type="SUPFAM" id="SSF52047">
    <property type="entry name" value="RNI-like"/>
    <property type="match status" value="1"/>
</dbReference>
<dbReference type="InterPro" id="IPR032675">
    <property type="entry name" value="LRR_dom_sf"/>
</dbReference>
<accession>A0A8H7C5C1</accession>